<sequence length="224" mass="24965">MRMQIHLTTHHNGLIHHGDKENLPPHSSGYSKDNGVYISREITSAQMGGFVREQPREALGDGNMVFSADSSGLNKKRILRMGCVETTDFSRNKERKLIRLEDEELGPNGRLDLLANNGVLEGVLGEAENKETLGEIITVEKDTIVTMSASLNGVEALLGVTVEHSTNWSVDVKVCEDGKHDWRGTFVYASCIDEVRKTQFETLIDYVPNMDLGWCLMGNFNDLL</sequence>
<keyword evidence="2" id="KW-1185">Reference proteome</keyword>
<evidence type="ECO:0000313" key="1">
    <source>
        <dbReference type="EMBL" id="GAA0175195.1"/>
    </source>
</evidence>
<dbReference type="Proteomes" id="UP001454036">
    <property type="component" value="Unassembled WGS sequence"/>
</dbReference>
<gene>
    <name evidence="1" type="ORF">LIER_28422</name>
</gene>
<organism evidence="1 2">
    <name type="scientific">Lithospermum erythrorhizon</name>
    <name type="common">Purple gromwell</name>
    <name type="synonym">Lithospermum officinale var. erythrorhizon</name>
    <dbReference type="NCBI Taxonomy" id="34254"/>
    <lineage>
        <taxon>Eukaryota</taxon>
        <taxon>Viridiplantae</taxon>
        <taxon>Streptophyta</taxon>
        <taxon>Embryophyta</taxon>
        <taxon>Tracheophyta</taxon>
        <taxon>Spermatophyta</taxon>
        <taxon>Magnoliopsida</taxon>
        <taxon>eudicotyledons</taxon>
        <taxon>Gunneridae</taxon>
        <taxon>Pentapetalae</taxon>
        <taxon>asterids</taxon>
        <taxon>lamiids</taxon>
        <taxon>Boraginales</taxon>
        <taxon>Boraginaceae</taxon>
        <taxon>Boraginoideae</taxon>
        <taxon>Lithospermeae</taxon>
        <taxon>Lithospermum</taxon>
    </lineage>
</organism>
<dbReference type="AlphaFoldDB" id="A0AAV3RG06"/>
<evidence type="ECO:0000313" key="2">
    <source>
        <dbReference type="Proteomes" id="UP001454036"/>
    </source>
</evidence>
<proteinExistence type="predicted"/>
<dbReference type="EMBL" id="BAABME010009455">
    <property type="protein sequence ID" value="GAA0175195.1"/>
    <property type="molecule type" value="Genomic_DNA"/>
</dbReference>
<comment type="caution">
    <text evidence="1">The sequence shown here is derived from an EMBL/GenBank/DDBJ whole genome shotgun (WGS) entry which is preliminary data.</text>
</comment>
<name>A0AAV3RG06_LITER</name>
<protein>
    <submittedName>
        <fullName evidence="1">Uncharacterized protein</fullName>
    </submittedName>
</protein>
<reference evidence="1 2" key="1">
    <citation type="submission" date="2024-01" db="EMBL/GenBank/DDBJ databases">
        <title>The complete chloroplast genome sequence of Lithospermum erythrorhizon: insights into the phylogenetic relationship among Boraginaceae species and the maternal lineages of purple gromwells.</title>
        <authorList>
            <person name="Okada T."/>
            <person name="Watanabe K."/>
        </authorList>
    </citation>
    <scope>NUCLEOTIDE SEQUENCE [LARGE SCALE GENOMIC DNA]</scope>
</reference>
<accession>A0AAV3RG06</accession>